<sequence length="439" mass="45695">MLSARRAALSLVCFGALALAWTVAPAEAAAAPPSVGPPPKLPDIGPPPMLPDVGPQNVPPTSPGPSTPPKTTAPTPVKPAPGPPVMRPSVRPTSAPTPPAPPVAAPEPPAESVPPPAASVAPPPTSSPVPTPPPPVSSGSSPDGDPLQPEGPKSSGLTDTRAPRIEGADPTGADGKTDKPAEPPKSQEEIEEEAARARRKQPKKWRHAGLIVEPRFGTLGCTRQFCASSSGHGERPGALLGGFIGGNLLGLLDLGIEAQWGTLRPRDVEGKNAVTLFGIDPARLEQALSERLGTEVDVDFNQLIVNSAKARAVSAGPALRIHFLRKGRGVAYIGTGIHYQLWRNRYDTTGGPTRMDFHGFVAPFRVGGGAFVHPNIAVTGEFAYHYAFYVITGVSHPELSGVAPLTIIEGAALDAGANLRKGLPHFWSFSVSVRFRLGL</sequence>
<protein>
    <recommendedName>
        <fullName evidence="5">Outer membrane protein beta-barrel domain-containing protein</fullName>
    </recommendedName>
</protein>
<feature type="signal peptide" evidence="2">
    <location>
        <begin position="1"/>
        <end position="28"/>
    </location>
</feature>
<dbReference type="InterPro" id="IPR011250">
    <property type="entry name" value="OMP/PagP_B-barrel"/>
</dbReference>
<evidence type="ECO:0000313" key="3">
    <source>
        <dbReference type="EMBL" id="SFD64830.1"/>
    </source>
</evidence>
<organism evidence="3 4">
    <name type="scientific">Nannocystis exedens</name>
    <dbReference type="NCBI Taxonomy" id="54"/>
    <lineage>
        <taxon>Bacteria</taxon>
        <taxon>Pseudomonadati</taxon>
        <taxon>Myxococcota</taxon>
        <taxon>Polyangia</taxon>
        <taxon>Nannocystales</taxon>
        <taxon>Nannocystaceae</taxon>
        <taxon>Nannocystis</taxon>
    </lineage>
</organism>
<gene>
    <name evidence="3" type="ORF">SAMN02745121_00906</name>
</gene>
<keyword evidence="2" id="KW-0732">Signal</keyword>
<dbReference type="Proteomes" id="UP000199400">
    <property type="component" value="Unassembled WGS sequence"/>
</dbReference>
<evidence type="ECO:0000256" key="1">
    <source>
        <dbReference type="SAM" id="MobiDB-lite"/>
    </source>
</evidence>
<feature type="compositionally biased region" description="Pro residues" evidence="1">
    <location>
        <begin position="76"/>
        <end position="86"/>
    </location>
</feature>
<accession>A0A1I1UA75</accession>
<dbReference type="SUPFAM" id="SSF56925">
    <property type="entry name" value="OMPA-like"/>
    <property type="match status" value="1"/>
</dbReference>
<dbReference type="EMBL" id="FOMX01000003">
    <property type="protein sequence ID" value="SFD64830.1"/>
    <property type="molecule type" value="Genomic_DNA"/>
</dbReference>
<reference evidence="4" key="1">
    <citation type="submission" date="2016-10" db="EMBL/GenBank/DDBJ databases">
        <authorList>
            <person name="Varghese N."/>
            <person name="Submissions S."/>
        </authorList>
    </citation>
    <scope>NUCLEOTIDE SEQUENCE [LARGE SCALE GENOMIC DNA]</scope>
    <source>
        <strain evidence="4">ATCC 25963</strain>
    </source>
</reference>
<feature type="compositionally biased region" description="Pro residues" evidence="1">
    <location>
        <begin position="34"/>
        <end position="50"/>
    </location>
</feature>
<dbReference type="AlphaFoldDB" id="A0A1I1UA75"/>
<feature type="compositionally biased region" description="Pro residues" evidence="1">
    <location>
        <begin position="95"/>
        <end position="136"/>
    </location>
</feature>
<evidence type="ECO:0000256" key="2">
    <source>
        <dbReference type="SAM" id="SignalP"/>
    </source>
</evidence>
<feature type="compositionally biased region" description="Pro residues" evidence="1">
    <location>
        <begin position="57"/>
        <end position="68"/>
    </location>
</feature>
<evidence type="ECO:0000313" key="4">
    <source>
        <dbReference type="Proteomes" id="UP000199400"/>
    </source>
</evidence>
<feature type="chain" id="PRO_5011526512" description="Outer membrane protein beta-barrel domain-containing protein" evidence="2">
    <location>
        <begin position="29"/>
        <end position="439"/>
    </location>
</feature>
<feature type="region of interest" description="Disordered" evidence="1">
    <location>
        <begin position="29"/>
        <end position="205"/>
    </location>
</feature>
<dbReference type="STRING" id="54.SAMN02745121_00906"/>
<feature type="compositionally biased region" description="Basic and acidic residues" evidence="1">
    <location>
        <begin position="175"/>
        <end position="196"/>
    </location>
</feature>
<evidence type="ECO:0008006" key="5">
    <source>
        <dbReference type="Google" id="ProtNLM"/>
    </source>
</evidence>
<name>A0A1I1UA75_9BACT</name>
<keyword evidence="4" id="KW-1185">Reference proteome</keyword>
<proteinExistence type="predicted"/>